<gene>
    <name evidence="1" type="ORF">GSONMT00005247001</name>
</gene>
<name>A0A060XPQ9_ONCMY</name>
<evidence type="ECO:0000313" key="2">
    <source>
        <dbReference type="Proteomes" id="UP000193380"/>
    </source>
</evidence>
<dbReference type="AlphaFoldDB" id="A0A060XPQ9"/>
<reference evidence="1" key="2">
    <citation type="submission" date="2014-03" db="EMBL/GenBank/DDBJ databases">
        <authorList>
            <person name="Genoscope - CEA"/>
        </authorList>
    </citation>
    <scope>NUCLEOTIDE SEQUENCE</scope>
</reference>
<evidence type="ECO:0000313" key="1">
    <source>
        <dbReference type="EMBL" id="CDQ81481.1"/>
    </source>
</evidence>
<reference evidence="1" key="1">
    <citation type="journal article" date="2014" name="Nat. Commun.">
        <title>The rainbow trout genome provides novel insights into evolution after whole-genome duplication in vertebrates.</title>
        <authorList>
            <person name="Berthelot C."/>
            <person name="Brunet F."/>
            <person name="Chalopin D."/>
            <person name="Juanchich A."/>
            <person name="Bernard M."/>
            <person name="Noel B."/>
            <person name="Bento P."/>
            <person name="Da Silva C."/>
            <person name="Labadie K."/>
            <person name="Alberti A."/>
            <person name="Aury J.M."/>
            <person name="Louis A."/>
            <person name="Dehais P."/>
            <person name="Bardou P."/>
            <person name="Montfort J."/>
            <person name="Klopp C."/>
            <person name="Cabau C."/>
            <person name="Gaspin C."/>
            <person name="Thorgaard G.H."/>
            <person name="Boussaha M."/>
            <person name="Quillet E."/>
            <person name="Guyomard R."/>
            <person name="Galiana D."/>
            <person name="Bobe J."/>
            <person name="Volff J.N."/>
            <person name="Genet C."/>
            <person name="Wincker P."/>
            <person name="Jaillon O."/>
            <person name="Roest Crollius H."/>
            <person name="Guiguen Y."/>
        </authorList>
    </citation>
    <scope>NUCLEOTIDE SEQUENCE [LARGE SCALE GENOMIC DNA]</scope>
</reference>
<proteinExistence type="predicted"/>
<dbReference type="STRING" id="8022.A0A060XPQ9"/>
<accession>A0A060XPQ9</accession>
<sequence>MYNDSDLDLTVENFYSNCKNNRSLYSAMRLDKVFNVTTLLNSSLVSIHMHCAVCTHSL</sequence>
<dbReference type="PaxDb" id="8022-A0A060XPQ9"/>
<dbReference type="Proteomes" id="UP000193380">
    <property type="component" value="Unassembled WGS sequence"/>
</dbReference>
<protein>
    <submittedName>
        <fullName evidence="1">Uncharacterized protein</fullName>
    </submittedName>
</protein>
<organism evidence="1 2">
    <name type="scientific">Oncorhynchus mykiss</name>
    <name type="common">Rainbow trout</name>
    <name type="synonym">Salmo gairdneri</name>
    <dbReference type="NCBI Taxonomy" id="8022"/>
    <lineage>
        <taxon>Eukaryota</taxon>
        <taxon>Metazoa</taxon>
        <taxon>Chordata</taxon>
        <taxon>Craniata</taxon>
        <taxon>Vertebrata</taxon>
        <taxon>Euteleostomi</taxon>
        <taxon>Actinopterygii</taxon>
        <taxon>Neopterygii</taxon>
        <taxon>Teleostei</taxon>
        <taxon>Protacanthopterygii</taxon>
        <taxon>Salmoniformes</taxon>
        <taxon>Salmonidae</taxon>
        <taxon>Salmoninae</taxon>
        <taxon>Oncorhynchus</taxon>
    </lineage>
</organism>
<dbReference type="EMBL" id="FR905770">
    <property type="protein sequence ID" value="CDQ81481.1"/>
    <property type="molecule type" value="Genomic_DNA"/>
</dbReference>